<name>A0A1E4SSU2_9ASCO</name>
<accession>A0A1E4SSU2</accession>
<dbReference type="InterPro" id="IPR026846">
    <property type="entry name" value="Nse2(Mms21)"/>
</dbReference>
<keyword evidence="8" id="KW-0539">Nucleus</keyword>
<evidence type="ECO:0000256" key="5">
    <source>
        <dbReference type="ARBA" id="ARBA00022771"/>
    </source>
</evidence>
<dbReference type="GO" id="GO:0016925">
    <property type="term" value="P:protein sumoylation"/>
    <property type="evidence" value="ECO:0007669"/>
    <property type="project" value="TreeGrafter"/>
</dbReference>
<comment type="subcellular location">
    <subcellularLocation>
        <location evidence="1">Nucleus</location>
    </subcellularLocation>
</comment>
<gene>
    <name evidence="12" type="ORF">CANARDRAFT_30723</name>
</gene>
<dbReference type="EMBL" id="KV453880">
    <property type="protein sequence ID" value="ODV82565.1"/>
    <property type="molecule type" value="Genomic_DNA"/>
</dbReference>
<dbReference type="PROSITE" id="PS51044">
    <property type="entry name" value="ZF_SP_RING"/>
    <property type="match status" value="1"/>
</dbReference>
<keyword evidence="6" id="KW-0833">Ubl conjugation pathway</keyword>
<keyword evidence="5 9" id="KW-0863">Zinc-finger</keyword>
<evidence type="ECO:0000256" key="4">
    <source>
        <dbReference type="ARBA" id="ARBA00022723"/>
    </source>
</evidence>
<dbReference type="SUPFAM" id="SSF57850">
    <property type="entry name" value="RING/U-box"/>
    <property type="match status" value="1"/>
</dbReference>
<evidence type="ECO:0000256" key="2">
    <source>
        <dbReference type="ARBA" id="ARBA00004718"/>
    </source>
</evidence>
<dbReference type="CDD" id="cd16651">
    <property type="entry name" value="SPL-RING_NSE2"/>
    <property type="match status" value="1"/>
</dbReference>
<feature type="domain" description="SP-RING-type" evidence="11">
    <location>
        <begin position="233"/>
        <end position="312"/>
    </location>
</feature>
<evidence type="ECO:0000256" key="8">
    <source>
        <dbReference type="ARBA" id="ARBA00023242"/>
    </source>
</evidence>
<reference evidence="13" key="1">
    <citation type="submission" date="2016-04" db="EMBL/GenBank/DDBJ databases">
        <title>Comparative genomics of biotechnologically important yeasts.</title>
        <authorList>
            <consortium name="DOE Joint Genome Institute"/>
            <person name="Riley R."/>
            <person name="Haridas S."/>
            <person name="Wolfe K.H."/>
            <person name="Lopes M.R."/>
            <person name="Hittinger C.T."/>
            <person name="Goker M."/>
            <person name="Salamov A."/>
            <person name="Wisecaver J."/>
            <person name="Long T.M."/>
            <person name="Aerts A.L."/>
            <person name="Barry K."/>
            <person name="Choi C."/>
            <person name="Clum A."/>
            <person name="Coughlan A.Y."/>
            <person name="Deshpande S."/>
            <person name="Douglass A.P."/>
            <person name="Hanson S.J."/>
            <person name="Klenk H.-P."/>
            <person name="Labutti K."/>
            <person name="Lapidus A."/>
            <person name="Lindquist E."/>
            <person name="Lipzen A."/>
            <person name="Meier-Kolthoff J.P."/>
            <person name="Ohm R.A."/>
            <person name="Otillar R.P."/>
            <person name="Pangilinan J."/>
            <person name="Peng Y."/>
            <person name="Rokas A."/>
            <person name="Rosa C.A."/>
            <person name="Scheuner C."/>
            <person name="Sibirny A.A."/>
            <person name="Slot J.C."/>
            <person name="Stielow J.B."/>
            <person name="Sun H."/>
            <person name="Kurtzman C.P."/>
            <person name="Blackwell M."/>
            <person name="Grigoriev I.V."/>
            <person name="Jeffries T.W."/>
        </authorList>
    </citation>
    <scope>NUCLEOTIDE SEQUENCE [LARGE SCALE GENOMIC DNA]</scope>
    <source>
        <strain evidence="13">NRRL YB-2248</strain>
    </source>
</reference>
<dbReference type="PANTHER" id="PTHR21330:SF1">
    <property type="entry name" value="E3 SUMO-PROTEIN LIGASE NSE2"/>
    <property type="match status" value="1"/>
</dbReference>
<dbReference type="Proteomes" id="UP000094801">
    <property type="component" value="Unassembled WGS sequence"/>
</dbReference>
<keyword evidence="7" id="KW-0862">Zinc</keyword>
<dbReference type="Pfam" id="PF11789">
    <property type="entry name" value="zf-Nse"/>
    <property type="match status" value="1"/>
</dbReference>
<dbReference type="STRING" id="983967.A0A1E4SSU2"/>
<evidence type="ECO:0000259" key="11">
    <source>
        <dbReference type="PROSITE" id="PS51044"/>
    </source>
</evidence>
<dbReference type="AlphaFoldDB" id="A0A1E4SSU2"/>
<proteinExistence type="predicted"/>
<protein>
    <recommendedName>
        <fullName evidence="11">SP-RING-type domain-containing protein</fullName>
    </recommendedName>
</protein>
<dbReference type="GO" id="GO:0000724">
    <property type="term" value="P:double-strand break repair via homologous recombination"/>
    <property type="evidence" value="ECO:0007669"/>
    <property type="project" value="InterPro"/>
</dbReference>
<evidence type="ECO:0000256" key="10">
    <source>
        <dbReference type="SAM" id="MobiDB-lite"/>
    </source>
</evidence>
<keyword evidence="13" id="KW-1185">Reference proteome</keyword>
<evidence type="ECO:0000256" key="9">
    <source>
        <dbReference type="PROSITE-ProRule" id="PRU00452"/>
    </source>
</evidence>
<evidence type="ECO:0000256" key="1">
    <source>
        <dbReference type="ARBA" id="ARBA00004123"/>
    </source>
</evidence>
<evidence type="ECO:0000256" key="7">
    <source>
        <dbReference type="ARBA" id="ARBA00022833"/>
    </source>
</evidence>
<evidence type="ECO:0000256" key="3">
    <source>
        <dbReference type="ARBA" id="ARBA00022679"/>
    </source>
</evidence>
<dbReference type="GO" id="GO:0005634">
    <property type="term" value="C:nucleus"/>
    <property type="evidence" value="ECO:0007669"/>
    <property type="project" value="UniProtKB-SubCell"/>
</dbReference>
<dbReference type="Gene3D" id="1.20.120.1010">
    <property type="match status" value="1"/>
</dbReference>
<evidence type="ECO:0000313" key="12">
    <source>
        <dbReference type="EMBL" id="ODV82565.1"/>
    </source>
</evidence>
<feature type="region of interest" description="Disordered" evidence="10">
    <location>
        <begin position="1"/>
        <end position="41"/>
    </location>
</feature>
<comment type="pathway">
    <text evidence="2">Protein modification; protein sumoylation.</text>
</comment>
<dbReference type="PANTHER" id="PTHR21330">
    <property type="entry name" value="E3 SUMO-PROTEIN LIGASE NSE2"/>
    <property type="match status" value="1"/>
</dbReference>
<evidence type="ECO:0000256" key="6">
    <source>
        <dbReference type="ARBA" id="ARBA00022786"/>
    </source>
</evidence>
<keyword evidence="3" id="KW-0808">Transferase</keyword>
<organism evidence="12 13">
    <name type="scientific">[Candida] arabinofermentans NRRL YB-2248</name>
    <dbReference type="NCBI Taxonomy" id="983967"/>
    <lineage>
        <taxon>Eukaryota</taxon>
        <taxon>Fungi</taxon>
        <taxon>Dikarya</taxon>
        <taxon>Ascomycota</taxon>
        <taxon>Saccharomycotina</taxon>
        <taxon>Pichiomycetes</taxon>
        <taxon>Pichiales</taxon>
        <taxon>Pichiaceae</taxon>
        <taxon>Ogataea</taxon>
        <taxon>Ogataea/Candida clade</taxon>
    </lineage>
</organism>
<dbReference type="GO" id="GO:0061665">
    <property type="term" value="F:SUMO ligase activity"/>
    <property type="evidence" value="ECO:0007669"/>
    <property type="project" value="TreeGrafter"/>
</dbReference>
<dbReference type="OrthoDB" id="756301at2759"/>
<dbReference type="GO" id="GO:0030915">
    <property type="term" value="C:Smc5-Smc6 complex"/>
    <property type="evidence" value="ECO:0007669"/>
    <property type="project" value="InterPro"/>
</dbReference>
<dbReference type="GO" id="GO:0008270">
    <property type="term" value="F:zinc ion binding"/>
    <property type="evidence" value="ECO:0007669"/>
    <property type="project" value="UniProtKB-KW"/>
</dbReference>
<keyword evidence="4" id="KW-0479">Metal-binding</keyword>
<sequence length="328" mass="37343">MVKRTRDVTGEGAPDSPLGNATGEQQAQVSHDEPKVDQASLEDNLPTYYPLGKEAKQSLKSLKILQTAKDHDAHLKWLDKEVKNTLLDYVDNELNTYNALVLRGQMLVDEFDLKRRKIYKEDPIIESVRNIKSSLKSIKVGQDAHSKAFFQMKAEILARQEPELTIEEMSEYKGNESDQQPMYSLFESLLNNERLKTAKTDSKVLDEVLETELFLCIHPTEPLPFTENPNEDDGDDIAVDGGVVNLTCPISRNVITRPMKNLNCGHTYDKDSLANYNSTVCPECGRPLNKRALVEDAVMSLRLKYEKRDQEFVRERKKVIVDTELDKI</sequence>
<dbReference type="InterPro" id="IPR004181">
    <property type="entry name" value="Znf_MIZ"/>
</dbReference>
<evidence type="ECO:0000313" key="13">
    <source>
        <dbReference type="Proteomes" id="UP000094801"/>
    </source>
</evidence>